<keyword evidence="6" id="KW-1185">Reference proteome</keyword>
<proteinExistence type="predicted"/>
<feature type="chain" id="PRO_5022211171" evidence="1">
    <location>
        <begin position="20"/>
        <end position="914"/>
    </location>
</feature>
<dbReference type="Proteomes" id="UP000316770">
    <property type="component" value="Chromosome"/>
</dbReference>
<feature type="domain" description="DUF1553" evidence="3">
    <location>
        <begin position="639"/>
        <end position="891"/>
    </location>
</feature>
<dbReference type="PANTHER" id="PTHR35889:SF3">
    <property type="entry name" value="F-BOX DOMAIN-CONTAINING PROTEIN"/>
    <property type="match status" value="1"/>
</dbReference>
<dbReference type="Pfam" id="PF07583">
    <property type="entry name" value="PSCyt2"/>
    <property type="match status" value="1"/>
</dbReference>
<feature type="signal peptide" evidence="1">
    <location>
        <begin position="1"/>
        <end position="19"/>
    </location>
</feature>
<keyword evidence="1" id="KW-0732">Signal</keyword>
<evidence type="ECO:0000259" key="3">
    <source>
        <dbReference type="Pfam" id="PF07587"/>
    </source>
</evidence>
<accession>A0A518IZ17</accession>
<dbReference type="GO" id="GO:0020037">
    <property type="term" value="F:heme binding"/>
    <property type="evidence" value="ECO:0007669"/>
    <property type="project" value="InterPro"/>
</dbReference>
<dbReference type="EMBL" id="CP036318">
    <property type="protein sequence ID" value="QDV58335.1"/>
    <property type="molecule type" value="Genomic_DNA"/>
</dbReference>
<name>A0A518IZ17_9BACT</name>
<organism evidence="5 6">
    <name type="scientific">Rosistilla oblonga</name>
    <dbReference type="NCBI Taxonomy" id="2527990"/>
    <lineage>
        <taxon>Bacteria</taxon>
        <taxon>Pseudomonadati</taxon>
        <taxon>Planctomycetota</taxon>
        <taxon>Planctomycetia</taxon>
        <taxon>Pirellulales</taxon>
        <taxon>Pirellulaceae</taxon>
        <taxon>Rosistilla</taxon>
    </lineage>
</organism>
<feature type="domain" description="Cytochrome C Planctomycete-type" evidence="4">
    <location>
        <begin position="37"/>
        <end position="96"/>
    </location>
</feature>
<dbReference type="Gene3D" id="1.10.760.10">
    <property type="entry name" value="Cytochrome c-like domain"/>
    <property type="match status" value="1"/>
</dbReference>
<gene>
    <name evidence="5" type="ORF">Mal33_43530</name>
</gene>
<dbReference type="RefSeq" id="WP_145288609.1">
    <property type="nucleotide sequence ID" value="NZ_CP036318.1"/>
</dbReference>
<dbReference type="GO" id="GO:0009055">
    <property type="term" value="F:electron transfer activity"/>
    <property type="evidence" value="ECO:0007669"/>
    <property type="project" value="InterPro"/>
</dbReference>
<dbReference type="InterPro" id="IPR022655">
    <property type="entry name" value="DUF1553"/>
</dbReference>
<dbReference type="AlphaFoldDB" id="A0A518IZ17"/>
<evidence type="ECO:0000259" key="4">
    <source>
        <dbReference type="Pfam" id="PF07635"/>
    </source>
</evidence>
<dbReference type="InterPro" id="IPR036909">
    <property type="entry name" value="Cyt_c-like_dom_sf"/>
</dbReference>
<dbReference type="SUPFAM" id="SSF46626">
    <property type="entry name" value="Cytochrome c"/>
    <property type="match status" value="1"/>
</dbReference>
<reference evidence="5 6" key="1">
    <citation type="submission" date="2019-02" db="EMBL/GenBank/DDBJ databases">
        <title>Deep-cultivation of Planctomycetes and their phenomic and genomic characterization uncovers novel biology.</title>
        <authorList>
            <person name="Wiegand S."/>
            <person name="Jogler M."/>
            <person name="Boedeker C."/>
            <person name="Pinto D."/>
            <person name="Vollmers J."/>
            <person name="Rivas-Marin E."/>
            <person name="Kohn T."/>
            <person name="Peeters S.H."/>
            <person name="Heuer A."/>
            <person name="Rast P."/>
            <person name="Oberbeckmann S."/>
            <person name="Bunk B."/>
            <person name="Jeske O."/>
            <person name="Meyerdierks A."/>
            <person name="Storesund J.E."/>
            <person name="Kallscheuer N."/>
            <person name="Luecker S."/>
            <person name="Lage O.M."/>
            <person name="Pohl T."/>
            <person name="Merkel B.J."/>
            <person name="Hornburger P."/>
            <person name="Mueller R.-W."/>
            <person name="Bruemmer F."/>
            <person name="Labrenz M."/>
            <person name="Spormann A.M."/>
            <person name="Op den Camp H."/>
            <person name="Overmann J."/>
            <person name="Amann R."/>
            <person name="Jetten M.S.M."/>
            <person name="Mascher T."/>
            <person name="Medema M.H."/>
            <person name="Devos D.P."/>
            <person name="Kaster A.-K."/>
            <person name="Ovreas L."/>
            <person name="Rohde M."/>
            <person name="Galperin M.Y."/>
            <person name="Jogler C."/>
        </authorList>
    </citation>
    <scope>NUCLEOTIDE SEQUENCE [LARGE SCALE GENOMIC DNA]</scope>
    <source>
        <strain evidence="5 6">Mal33</strain>
    </source>
</reference>
<evidence type="ECO:0000313" key="6">
    <source>
        <dbReference type="Proteomes" id="UP000316770"/>
    </source>
</evidence>
<evidence type="ECO:0000313" key="5">
    <source>
        <dbReference type="EMBL" id="QDV58335.1"/>
    </source>
</evidence>
<feature type="domain" description="DUF1549" evidence="2">
    <location>
        <begin position="163"/>
        <end position="370"/>
    </location>
</feature>
<sequence precursor="true">MNRPLALLLLALLTKPLTAEEPIDFVRHVRPIFQQHCYGCHADQKQKSGFRLDVKSAAFKGGDGYGEAIVAGDVDDSPLIELIASDDDDLRMPPDGPGLSPAEIALLTRWVQEGANWPDGVDLVELEDRTDHWSFKPLAFPATTPQSEKQSESSEAVRAKADRIDDFIREQLEPAQLTLSPPASRRDWIRRVYFDLIGLPPSPDQVAAFLNDETPGAKRRLIDQLLASPRYGERWGQHWLDVVRYADTHGFEVNTPRPNAWPYRDYVIAAFNNDTPYDRFIHEQLHGDTLQQDAATGFLVTAAALLPGQIGKDDASKRLARQDELAEIVINTGEAFLGLSIGCARCHDHKFDAISHRDYFSMQAFFSGVKYGEREIETEDSQRRRRQAESLLARVGEIDNELQQQSDLAMPVATNAHLNPLPFDPIEAKYVRFTIHDCNRHPSLGLIEPCLDEFEIIAADPVETNVALASRGATVTASGSRTSARHRLEHINDGEYGNSRSWMSDTKGRGWVLFELAEPTTIAKVVWSRDRMQKLGDRLPTSYTLEAGPSLEAMQHLAGLTAAQVESSQRLRDEKQALEKQIEELNKTPKVFAGAFSKPEPTHLLLRGDPEQPREEVPPAVLTALGDISLESDSPDRERRMALADWIASPDNPLTARVMVNRVWQWHFGTGLVATPSDFGRSGERPSHPKLLDWLAAEFIRSGWSVKHLHRLITLTATYGQSNQIDPQRQAIDADVRLLWRFPSRRLEAEAIRDSMLAVNGRLDLQTGGRGFDLFKSRGGLSGFPPIESFSGEGLRRMIYAHKIRMEPETVFGAFDCPDAGQSAARRRQSTTPIQALNLFNSQFTIDQSDALAARAVAEAGDDVRQQIQEVYRLTLARSPEPVELDSAATLVEQHGLPTLCRAIYNSNEFLFMP</sequence>
<evidence type="ECO:0000259" key="2">
    <source>
        <dbReference type="Pfam" id="PF07583"/>
    </source>
</evidence>
<dbReference type="InterPro" id="IPR011444">
    <property type="entry name" value="DUF1549"/>
</dbReference>
<dbReference type="Gene3D" id="2.60.120.260">
    <property type="entry name" value="Galactose-binding domain-like"/>
    <property type="match status" value="1"/>
</dbReference>
<protein>
    <submittedName>
        <fullName evidence="5">Planctomycete cytochrome C</fullName>
    </submittedName>
</protein>
<dbReference type="InterPro" id="IPR011429">
    <property type="entry name" value="Cyt_c_Planctomycete-type"/>
</dbReference>
<evidence type="ECO:0000256" key="1">
    <source>
        <dbReference type="SAM" id="SignalP"/>
    </source>
</evidence>
<dbReference type="PANTHER" id="PTHR35889">
    <property type="entry name" value="CYCLOINULO-OLIGOSACCHARIDE FRUCTANOTRANSFERASE-RELATED"/>
    <property type="match status" value="1"/>
</dbReference>
<dbReference type="Pfam" id="PF07587">
    <property type="entry name" value="PSD1"/>
    <property type="match status" value="1"/>
</dbReference>
<dbReference type="Pfam" id="PF07635">
    <property type="entry name" value="PSCyt1"/>
    <property type="match status" value="1"/>
</dbReference>